<proteinExistence type="predicted"/>
<gene>
    <name evidence="6" type="ORF">F0Q34_16490</name>
</gene>
<evidence type="ECO:0000256" key="2">
    <source>
        <dbReference type="ARBA" id="ARBA00022989"/>
    </source>
</evidence>
<feature type="transmembrane region" description="Helical" evidence="4">
    <location>
        <begin position="275"/>
        <end position="294"/>
    </location>
</feature>
<accession>A0A5B2TDA7</accession>
<comment type="caution">
    <text evidence="6">The sequence shown here is derived from an EMBL/GenBank/DDBJ whole genome shotgun (WGS) entry which is preliminary data.</text>
</comment>
<evidence type="ECO:0000259" key="5">
    <source>
        <dbReference type="PROSITE" id="PS50850"/>
    </source>
</evidence>
<evidence type="ECO:0000256" key="1">
    <source>
        <dbReference type="ARBA" id="ARBA00022692"/>
    </source>
</evidence>
<feature type="transmembrane region" description="Helical" evidence="4">
    <location>
        <begin position="209"/>
        <end position="230"/>
    </location>
</feature>
<dbReference type="Pfam" id="PF07690">
    <property type="entry name" value="MFS_1"/>
    <property type="match status" value="1"/>
</dbReference>
<feature type="transmembrane region" description="Helical" evidence="4">
    <location>
        <begin position="242"/>
        <end position="263"/>
    </location>
</feature>
<dbReference type="PANTHER" id="PTHR23539:SF1">
    <property type="entry name" value="MAJOR FACILITATOR SUPERFAMILY (MFS) PROFILE DOMAIN-CONTAINING PROTEIN"/>
    <property type="match status" value="1"/>
</dbReference>
<dbReference type="AlphaFoldDB" id="A0A5B2TDA7"/>
<feature type="transmembrane region" description="Helical" evidence="4">
    <location>
        <begin position="334"/>
        <end position="358"/>
    </location>
</feature>
<protein>
    <submittedName>
        <fullName evidence="6">MFS transporter</fullName>
    </submittedName>
</protein>
<evidence type="ECO:0000313" key="6">
    <source>
        <dbReference type="EMBL" id="KAA2212073.1"/>
    </source>
</evidence>
<evidence type="ECO:0000313" key="7">
    <source>
        <dbReference type="Proteomes" id="UP000322110"/>
    </source>
</evidence>
<feature type="domain" description="Major facilitator superfamily (MFS) profile" evidence="5">
    <location>
        <begin position="209"/>
        <end position="398"/>
    </location>
</feature>
<feature type="transmembrane region" description="Helical" evidence="4">
    <location>
        <begin position="137"/>
        <end position="157"/>
    </location>
</feature>
<feature type="transmembrane region" description="Helical" evidence="4">
    <location>
        <begin position="12"/>
        <end position="33"/>
    </location>
</feature>
<feature type="transmembrane region" description="Helical" evidence="4">
    <location>
        <begin position="163"/>
        <end position="181"/>
    </location>
</feature>
<reference evidence="6 7" key="1">
    <citation type="journal article" date="2015" name="Int. J. Syst. Evol. Microbiol.">
        <title>Roseomonas oryzae sp. nov., isolated from paddy rhizosphere soil.</title>
        <authorList>
            <person name="Ramaprasad E.V."/>
            <person name="Sasikala Ch."/>
            <person name="Ramana Ch.V."/>
        </authorList>
    </citation>
    <scope>NUCLEOTIDE SEQUENCE [LARGE SCALE GENOMIC DNA]</scope>
    <source>
        <strain evidence="6 7">KCTC 42542</strain>
    </source>
</reference>
<dbReference type="OrthoDB" id="9812574at2"/>
<feature type="transmembrane region" description="Helical" evidence="4">
    <location>
        <begin position="300"/>
        <end position="322"/>
    </location>
</feature>
<keyword evidence="2 4" id="KW-1133">Transmembrane helix</keyword>
<feature type="transmembrane region" description="Helical" evidence="4">
    <location>
        <begin position="364"/>
        <end position="385"/>
    </location>
</feature>
<sequence>MIPSRRSRRSLDWLNFFVADVQTGFGPFVAVYLTTQAWTEVQIGFALSLGTLTTMLSQVPAGMLVDAVRDKRRMALLALSAIALSAVLLAAFPSRLPVLASEVLHGFASCVLNPSIAAISLALVGREALGERLGRNARYASLGGAVAAGVMGLIGTYVSPASVFWLTAALTLPSLVSLMRIRAEDMHVVRPQKKAVDGRLLDLLKERGILVFAGCAMLFTLSNAAMLPLAGVAVTRAAGEEANLIIAACLVVPQLVVATISPWVGRLAQQRGRRIVLILGFSMLPLRGALLALVEEPYTLILIQALDGLSAATLNVMLPLLASDLTRRNNRFNLCMGLFGLAVGVGATISNSLAGLVSSLSSPAAAFALLGGIGLLCTLLAAFAMPETRLEHEQNDKH</sequence>
<dbReference type="Proteomes" id="UP000322110">
    <property type="component" value="Unassembled WGS sequence"/>
</dbReference>
<keyword evidence="7" id="KW-1185">Reference proteome</keyword>
<keyword evidence="3 4" id="KW-0472">Membrane</keyword>
<organism evidence="6 7">
    <name type="scientific">Teichococcus oryzae</name>
    <dbReference type="NCBI Taxonomy" id="1608942"/>
    <lineage>
        <taxon>Bacteria</taxon>
        <taxon>Pseudomonadati</taxon>
        <taxon>Pseudomonadota</taxon>
        <taxon>Alphaproteobacteria</taxon>
        <taxon>Acetobacterales</taxon>
        <taxon>Roseomonadaceae</taxon>
        <taxon>Roseomonas</taxon>
    </lineage>
</organism>
<dbReference type="RefSeq" id="WP_149813345.1">
    <property type="nucleotide sequence ID" value="NZ_VUKA01000011.1"/>
</dbReference>
<feature type="transmembrane region" description="Helical" evidence="4">
    <location>
        <begin position="45"/>
        <end position="65"/>
    </location>
</feature>
<dbReference type="GO" id="GO:0022857">
    <property type="term" value="F:transmembrane transporter activity"/>
    <property type="evidence" value="ECO:0007669"/>
    <property type="project" value="InterPro"/>
</dbReference>
<evidence type="ECO:0000256" key="4">
    <source>
        <dbReference type="SAM" id="Phobius"/>
    </source>
</evidence>
<dbReference type="SUPFAM" id="SSF103473">
    <property type="entry name" value="MFS general substrate transporter"/>
    <property type="match status" value="1"/>
</dbReference>
<dbReference type="EMBL" id="VUKA01000011">
    <property type="protein sequence ID" value="KAA2212073.1"/>
    <property type="molecule type" value="Genomic_DNA"/>
</dbReference>
<name>A0A5B2TDA7_9PROT</name>
<dbReference type="Gene3D" id="1.20.1250.20">
    <property type="entry name" value="MFS general substrate transporter like domains"/>
    <property type="match status" value="2"/>
</dbReference>
<feature type="transmembrane region" description="Helical" evidence="4">
    <location>
        <begin position="104"/>
        <end position="125"/>
    </location>
</feature>
<dbReference type="PROSITE" id="PS50850">
    <property type="entry name" value="MFS"/>
    <property type="match status" value="1"/>
</dbReference>
<dbReference type="InterPro" id="IPR011701">
    <property type="entry name" value="MFS"/>
</dbReference>
<evidence type="ECO:0000256" key="3">
    <source>
        <dbReference type="ARBA" id="ARBA00023136"/>
    </source>
</evidence>
<dbReference type="InterPro" id="IPR036259">
    <property type="entry name" value="MFS_trans_sf"/>
</dbReference>
<keyword evidence="1 4" id="KW-0812">Transmembrane</keyword>
<dbReference type="PANTHER" id="PTHR23539">
    <property type="entry name" value="MFS TRANSPORTER"/>
    <property type="match status" value="1"/>
</dbReference>
<dbReference type="InterPro" id="IPR020846">
    <property type="entry name" value="MFS_dom"/>
</dbReference>
<feature type="transmembrane region" description="Helical" evidence="4">
    <location>
        <begin position="74"/>
        <end position="92"/>
    </location>
</feature>